<keyword evidence="3" id="KW-1185">Reference proteome</keyword>
<dbReference type="InterPro" id="IPR000182">
    <property type="entry name" value="GNAT_dom"/>
</dbReference>
<name>A0A4Y6V040_SACBS</name>
<protein>
    <submittedName>
        <fullName evidence="2">GNAT family N-acetyltransferase</fullName>
    </submittedName>
</protein>
<dbReference type="Pfam" id="PF00583">
    <property type="entry name" value="Acetyltransf_1"/>
    <property type="match status" value="1"/>
</dbReference>
<feature type="domain" description="N-acetyltransferase" evidence="1">
    <location>
        <begin position="19"/>
        <end position="164"/>
    </location>
</feature>
<dbReference type="OrthoDB" id="8479334at2"/>
<gene>
    <name evidence="2" type="ORF">FFV09_22435</name>
</gene>
<evidence type="ECO:0000313" key="3">
    <source>
        <dbReference type="Proteomes" id="UP000316968"/>
    </source>
</evidence>
<dbReference type="PROSITE" id="PS51186">
    <property type="entry name" value="GNAT"/>
    <property type="match status" value="1"/>
</dbReference>
<dbReference type="SUPFAM" id="SSF55729">
    <property type="entry name" value="Acyl-CoA N-acyltransferases (Nat)"/>
    <property type="match status" value="1"/>
</dbReference>
<accession>A0A4Y6V040</accession>
<dbReference type="GO" id="GO:0016747">
    <property type="term" value="F:acyltransferase activity, transferring groups other than amino-acyl groups"/>
    <property type="evidence" value="ECO:0007669"/>
    <property type="project" value="InterPro"/>
</dbReference>
<organism evidence="2 3">
    <name type="scientific">Saccharibacillus brassicae</name>
    <dbReference type="NCBI Taxonomy" id="2583377"/>
    <lineage>
        <taxon>Bacteria</taxon>
        <taxon>Bacillati</taxon>
        <taxon>Bacillota</taxon>
        <taxon>Bacilli</taxon>
        <taxon>Bacillales</taxon>
        <taxon>Paenibacillaceae</taxon>
        <taxon>Saccharibacillus</taxon>
    </lineage>
</organism>
<reference evidence="2 3" key="1">
    <citation type="submission" date="2019-06" db="EMBL/GenBank/DDBJ databases">
        <title>Saccharibacillus brassicae sp. nov., an endophytic bacterium isolated from Chinese cabbage seeds (Brassica pekinensis).</title>
        <authorList>
            <person name="Jiang L."/>
            <person name="Lee J."/>
            <person name="Kim S.W."/>
        </authorList>
    </citation>
    <scope>NUCLEOTIDE SEQUENCE [LARGE SCALE GENOMIC DNA]</scope>
    <source>
        <strain evidence="3">KCTC 43072 / ATSA2</strain>
    </source>
</reference>
<dbReference type="CDD" id="cd04301">
    <property type="entry name" value="NAT_SF"/>
    <property type="match status" value="1"/>
</dbReference>
<evidence type="ECO:0000259" key="1">
    <source>
        <dbReference type="PROSITE" id="PS51186"/>
    </source>
</evidence>
<sequence length="164" mass="19233">MGPIVELEVVPEPRKTVIENLLQFYLYDFTLYLDISADEEGRLPAYPDLHEFWTQPERKFPFLIRANGEPAGFALVERTDDGGKRPSYYMVEFFVLQKFRRRGVGAAAAVMLFDRFQGRWKVTQLKNNEPAQRFWRQIIGVYTTGAYKERTHPFNGHPSQYFES</sequence>
<dbReference type="EMBL" id="CP041217">
    <property type="protein sequence ID" value="QDH23379.1"/>
    <property type="molecule type" value="Genomic_DNA"/>
</dbReference>
<evidence type="ECO:0000313" key="2">
    <source>
        <dbReference type="EMBL" id="QDH23379.1"/>
    </source>
</evidence>
<dbReference type="Proteomes" id="UP000316968">
    <property type="component" value="Chromosome"/>
</dbReference>
<keyword evidence="2" id="KW-0808">Transferase</keyword>
<dbReference type="RefSeq" id="WP_141449916.1">
    <property type="nucleotide sequence ID" value="NZ_CP041217.1"/>
</dbReference>
<proteinExistence type="predicted"/>
<dbReference type="AlphaFoldDB" id="A0A4Y6V040"/>
<dbReference type="Gene3D" id="3.40.630.30">
    <property type="match status" value="1"/>
</dbReference>
<dbReference type="KEGG" id="saca:FFV09_22435"/>
<dbReference type="InterPro" id="IPR016181">
    <property type="entry name" value="Acyl_CoA_acyltransferase"/>
</dbReference>